<evidence type="ECO:0000313" key="2">
    <source>
        <dbReference type="Proteomes" id="UP000219636"/>
    </source>
</evidence>
<protein>
    <submittedName>
        <fullName evidence="1">Uncharacterized protein</fullName>
    </submittedName>
</protein>
<dbReference type="EMBL" id="OBMQ01000013">
    <property type="protein sequence ID" value="SOC21687.1"/>
    <property type="molecule type" value="Genomic_DNA"/>
</dbReference>
<dbReference type="OrthoDB" id="9906229at2"/>
<proteinExistence type="predicted"/>
<dbReference type="AlphaFoldDB" id="A0A285TME9"/>
<accession>A0A285TME9</accession>
<evidence type="ECO:0000313" key="1">
    <source>
        <dbReference type="EMBL" id="SOC21687.1"/>
    </source>
</evidence>
<dbReference type="RefSeq" id="WP_097074662.1">
    <property type="nucleotide sequence ID" value="NZ_OBMQ01000013.1"/>
</dbReference>
<organism evidence="1 2">
    <name type="scientific">Ureibacillus xyleni</name>
    <dbReference type="NCBI Taxonomy" id="614648"/>
    <lineage>
        <taxon>Bacteria</taxon>
        <taxon>Bacillati</taxon>
        <taxon>Bacillota</taxon>
        <taxon>Bacilli</taxon>
        <taxon>Bacillales</taxon>
        <taxon>Caryophanaceae</taxon>
        <taxon>Ureibacillus</taxon>
    </lineage>
</organism>
<sequence>MRTENPNPTPFSKGDPQLTGLAQKVGAVEKGEADVLNSLFGAVPTAEPEKEKAYMKRGSLKADDNDYQFIKKLSSLRGVKQYELINDMVKMYASTLTETERAVLKDFISK</sequence>
<gene>
    <name evidence="1" type="ORF">SAMN05880501_11344</name>
</gene>
<keyword evidence="2" id="KW-1185">Reference proteome</keyword>
<name>A0A285TME9_9BACL</name>
<reference evidence="2" key="1">
    <citation type="submission" date="2017-08" db="EMBL/GenBank/DDBJ databases">
        <authorList>
            <person name="Varghese N."/>
            <person name="Submissions S."/>
        </authorList>
    </citation>
    <scope>NUCLEOTIDE SEQUENCE [LARGE SCALE GENOMIC DNA]</scope>
    <source>
        <strain evidence="2">JC22</strain>
    </source>
</reference>
<dbReference type="Proteomes" id="UP000219636">
    <property type="component" value="Unassembled WGS sequence"/>
</dbReference>